<dbReference type="STRING" id="1330018.A0A167FMH9"/>
<sequence>MPESYLVIGGSGFLGSHIVDGLLNRGESSVAVFDIVQRVFDDRITFFNGDICNEKQLSDAISRCQASVIIHTATPSPEAPKEILERVNVQGTQTIIAACIANSVPKLVFTSSAGVVFNRNNIVDADERLPFPQSEEAYNKTKQMAEDIVLAANGKDGLATCALRPAGIFGPRDRLMMPSAAQVVTRGQWKIQIGKNDNIFDWTYVDNVVVAHLLACDKLSITEVPIANEDLGVALPQITLTTGFRRIPTSAAKPLGPSPHPDAEELAEQEAYRDPSTQQLRPVLRTKFDALSPTSLAIDYDEGKLPLTVAGNAFFITGGEPVYQWDFFRAIWTALGADINMKKMWHIPKSLGGILASFAETYGWLTGKGTNFTPYRVHYLTAQRWHNIEKSRRVLGYEPVVGVEEGIKRTVAWWLADQAEGVVSEKK</sequence>
<keyword evidence="6" id="KW-1185">Reference proteome</keyword>
<feature type="domain" description="3-beta hydroxysteroid dehydrogenase/isomerase" evidence="4">
    <location>
        <begin position="6"/>
        <end position="220"/>
    </location>
</feature>
<dbReference type="OrthoDB" id="10058185at2759"/>
<comment type="similarity">
    <text evidence="1">Belongs to the 3-beta-HSD family.</text>
</comment>
<dbReference type="Pfam" id="PF01073">
    <property type="entry name" value="3Beta_HSD"/>
    <property type="match status" value="1"/>
</dbReference>
<evidence type="ECO:0000259" key="4">
    <source>
        <dbReference type="Pfam" id="PF01073"/>
    </source>
</evidence>
<dbReference type="SUPFAM" id="SSF51735">
    <property type="entry name" value="NAD(P)-binding Rossmann-fold domains"/>
    <property type="match status" value="1"/>
</dbReference>
<dbReference type="InterPro" id="IPR002225">
    <property type="entry name" value="3Beta_OHSteriod_DH/Estase"/>
</dbReference>
<feature type="region of interest" description="Disordered" evidence="3">
    <location>
        <begin position="250"/>
        <end position="277"/>
    </location>
</feature>
<dbReference type="Gene3D" id="3.40.50.720">
    <property type="entry name" value="NAD(P)-binding Rossmann-like Domain"/>
    <property type="match status" value="2"/>
</dbReference>
<gene>
    <name evidence="5" type="ORF">CALVIDRAFT_543388</name>
</gene>
<organism evidence="5 6">
    <name type="scientific">Calocera viscosa (strain TUFC12733)</name>
    <dbReference type="NCBI Taxonomy" id="1330018"/>
    <lineage>
        <taxon>Eukaryota</taxon>
        <taxon>Fungi</taxon>
        <taxon>Dikarya</taxon>
        <taxon>Basidiomycota</taxon>
        <taxon>Agaricomycotina</taxon>
        <taxon>Dacrymycetes</taxon>
        <taxon>Dacrymycetales</taxon>
        <taxon>Dacrymycetaceae</taxon>
        <taxon>Calocera</taxon>
    </lineage>
</organism>
<accession>A0A167FMH9</accession>
<dbReference type="AlphaFoldDB" id="A0A167FMH9"/>
<evidence type="ECO:0000256" key="3">
    <source>
        <dbReference type="SAM" id="MobiDB-lite"/>
    </source>
</evidence>
<dbReference type="PANTHER" id="PTHR43245:SF51">
    <property type="entry name" value="SHORT CHAIN DEHYDROGENASE_REDUCTASE FAMILY 42E, MEMBER 2"/>
    <property type="match status" value="1"/>
</dbReference>
<dbReference type="Proteomes" id="UP000076738">
    <property type="component" value="Unassembled WGS sequence"/>
</dbReference>
<protein>
    <submittedName>
        <fullName evidence="5">3-beta hydroxysteroid dehydrogenase/isomerase</fullName>
    </submittedName>
</protein>
<dbReference type="EMBL" id="KV417373">
    <property type="protein sequence ID" value="KZO89657.1"/>
    <property type="molecule type" value="Genomic_DNA"/>
</dbReference>
<evidence type="ECO:0000313" key="5">
    <source>
        <dbReference type="EMBL" id="KZO89657.1"/>
    </source>
</evidence>
<evidence type="ECO:0000256" key="1">
    <source>
        <dbReference type="ARBA" id="ARBA00009219"/>
    </source>
</evidence>
<proteinExistence type="inferred from homology"/>
<dbReference type="InterPro" id="IPR036291">
    <property type="entry name" value="NAD(P)-bd_dom_sf"/>
</dbReference>
<dbReference type="GO" id="GO:0016616">
    <property type="term" value="F:oxidoreductase activity, acting on the CH-OH group of donors, NAD or NADP as acceptor"/>
    <property type="evidence" value="ECO:0007669"/>
    <property type="project" value="InterPro"/>
</dbReference>
<dbReference type="PANTHER" id="PTHR43245">
    <property type="entry name" value="BIFUNCTIONAL POLYMYXIN RESISTANCE PROTEIN ARNA"/>
    <property type="match status" value="1"/>
</dbReference>
<keyword evidence="2" id="KW-0560">Oxidoreductase</keyword>
<dbReference type="InterPro" id="IPR050177">
    <property type="entry name" value="Lipid_A_modif_metabolic_enz"/>
</dbReference>
<keyword evidence="5" id="KW-0413">Isomerase</keyword>
<evidence type="ECO:0000313" key="6">
    <source>
        <dbReference type="Proteomes" id="UP000076738"/>
    </source>
</evidence>
<dbReference type="GO" id="GO:0006694">
    <property type="term" value="P:steroid biosynthetic process"/>
    <property type="evidence" value="ECO:0007669"/>
    <property type="project" value="InterPro"/>
</dbReference>
<name>A0A167FMH9_CALVF</name>
<evidence type="ECO:0000256" key="2">
    <source>
        <dbReference type="ARBA" id="ARBA00023002"/>
    </source>
</evidence>
<dbReference type="GO" id="GO:0016853">
    <property type="term" value="F:isomerase activity"/>
    <property type="evidence" value="ECO:0007669"/>
    <property type="project" value="UniProtKB-KW"/>
</dbReference>
<reference evidence="5 6" key="1">
    <citation type="journal article" date="2016" name="Mol. Biol. Evol.">
        <title>Comparative Genomics of Early-Diverging Mushroom-Forming Fungi Provides Insights into the Origins of Lignocellulose Decay Capabilities.</title>
        <authorList>
            <person name="Nagy L.G."/>
            <person name="Riley R."/>
            <person name="Tritt A."/>
            <person name="Adam C."/>
            <person name="Daum C."/>
            <person name="Floudas D."/>
            <person name="Sun H."/>
            <person name="Yadav J.S."/>
            <person name="Pangilinan J."/>
            <person name="Larsson K.H."/>
            <person name="Matsuura K."/>
            <person name="Barry K."/>
            <person name="Labutti K."/>
            <person name="Kuo R."/>
            <person name="Ohm R.A."/>
            <person name="Bhattacharya S.S."/>
            <person name="Shirouzu T."/>
            <person name="Yoshinaga Y."/>
            <person name="Martin F.M."/>
            <person name="Grigoriev I.V."/>
            <person name="Hibbett D.S."/>
        </authorList>
    </citation>
    <scope>NUCLEOTIDE SEQUENCE [LARGE SCALE GENOMIC DNA]</scope>
    <source>
        <strain evidence="5 6">TUFC12733</strain>
    </source>
</reference>